<dbReference type="EMBL" id="LR796954">
    <property type="protein sequence ID" value="CAB4177717.1"/>
    <property type="molecule type" value="Genomic_DNA"/>
</dbReference>
<organism evidence="1">
    <name type="scientific">uncultured Caudovirales phage</name>
    <dbReference type="NCBI Taxonomy" id="2100421"/>
    <lineage>
        <taxon>Viruses</taxon>
        <taxon>Duplodnaviria</taxon>
        <taxon>Heunggongvirae</taxon>
        <taxon>Uroviricota</taxon>
        <taxon>Caudoviricetes</taxon>
        <taxon>Peduoviridae</taxon>
        <taxon>Maltschvirus</taxon>
        <taxon>Maltschvirus maltsch</taxon>
    </lineage>
</organism>
<evidence type="ECO:0000313" key="2">
    <source>
        <dbReference type="EMBL" id="CAB4177717.1"/>
    </source>
</evidence>
<dbReference type="EMBL" id="LR796467">
    <property type="protein sequence ID" value="CAB4146676.1"/>
    <property type="molecule type" value="Genomic_DNA"/>
</dbReference>
<sequence length="161" mass="17033">MAVIFTWPLTNMFLYQSFWSQWGLSGACAITAYSGAQPTAAQITSSYNAYSGQALIHWTGATWIQPTSPNSASETQQFMTLNVPTSKVAFVGGTAQWAILWGPTPAVTEAAVKTSALPSTIFYVVPVTDNAGKGVVKMTSTALALGSSYQPSDVTIRVGLV</sequence>
<protein>
    <submittedName>
        <fullName evidence="1">Uncharacterized protein</fullName>
    </submittedName>
</protein>
<name>A0A6J5MNG6_9CAUD</name>
<reference evidence="1" key="1">
    <citation type="submission" date="2020-04" db="EMBL/GenBank/DDBJ databases">
        <authorList>
            <person name="Chiriac C."/>
            <person name="Salcher M."/>
            <person name="Ghai R."/>
            <person name="Kavagutti S V."/>
        </authorList>
    </citation>
    <scope>NUCLEOTIDE SEQUENCE</scope>
</reference>
<accession>A0A6J5MNG6</accession>
<evidence type="ECO:0000313" key="4">
    <source>
        <dbReference type="EMBL" id="CAB4200283.1"/>
    </source>
</evidence>
<dbReference type="EMBL" id="LR797110">
    <property type="protein sequence ID" value="CAB4187158.1"/>
    <property type="molecule type" value="Genomic_DNA"/>
</dbReference>
<gene>
    <name evidence="2" type="ORF">UFOVP1008_37</name>
    <name evidence="3" type="ORF">UFOVP1160_9</name>
    <name evidence="4" type="ORF">UFOVP1352_41</name>
    <name evidence="1" type="ORF">UFOVP498_45</name>
</gene>
<evidence type="ECO:0000313" key="1">
    <source>
        <dbReference type="EMBL" id="CAB4146676.1"/>
    </source>
</evidence>
<dbReference type="EMBL" id="LR797301">
    <property type="protein sequence ID" value="CAB4200283.1"/>
    <property type="molecule type" value="Genomic_DNA"/>
</dbReference>
<evidence type="ECO:0000313" key="3">
    <source>
        <dbReference type="EMBL" id="CAB4187158.1"/>
    </source>
</evidence>
<proteinExistence type="predicted"/>